<accession>A0A6J6HWQ5</accession>
<protein>
    <submittedName>
        <fullName evidence="2">Unannotated protein</fullName>
    </submittedName>
</protein>
<organism evidence="2">
    <name type="scientific">freshwater metagenome</name>
    <dbReference type="NCBI Taxonomy" id="449393"/>
    <lineage>
        <taxon>unclassified sequences</taxon>
        <taxon>metagenomes</taxon>
        <taxon>ecological metagenomes</taxon>
    </lineage>
</organism>
<proteinExistence type="predicted"/>
<name>A0A6J6HWQ5_9ZZZZ</name>
<dbReference type="Pfam" id="PF12697">
    <property type="entry name" value="Abhydrolase_6"/>
    <property type="match status" value="1"/>
</dbReference>
<sequence>MDLLGHGSADKPTDPAAYDELEAELFSRFPEGQVDAIGFSLGARTLLVLAARHPERFRSLIVAGVGQNLFPTERSSGSGETIAAAIEGATATDDPTLRYFATLAEAPDQDPAALAALMRRTNAPPVTTESLSAITCPVLVVIGDKDFAGPAEPLVAALADVRLVTLRNVDHFATPKDFGFIEASLDFLADLP</sequence>
<dbReference type="InterPro" id="IPR029058">
    <property type="entry name" value="AB_hydrolase_fold"/>
</dbReference>
<gene>
    <name evidence="2" type="ORF">UFOPK1835_01210</name>
</gene>
<reference evidence="2" key="1">
    <citation type="submission" date="2020-05" db="EMBL/GenBank/DDBJ databases">
        <authorList>
            <person name="Chiriac C."/>
            <person name="Salcher M."/>
            <person name="Ghai R."/>
            <person name="Kavagutti S V."/>
        </authorList>
    </citation>
    <scope>NUCLEOTIDE SEQUENCE</scope>
</reference>
<dbReference type="PANTHER" id="PTHR43689:SF8">
    <property type="entry name" value="ALPHA_BETA-HYDROLASES SUPERFAMILY PROTEIN"/>
    <property type="match status" value="1"/>
</dbReference>
<evidence type="ECO:0000313" key="2">
    <source>
        <dbReference type="EMBL" id="CAB4612918.1"/>
    </source>
</evidence>
<dbReference type="InterPro" id="IPR000073">
    <property type="entry name" value="AB_hydrolase_1"/>
</dbReference>
<dbReference type="SUPFAM" id="SSF53474">
    <property type="entry name" value="alpha/beta-Hydrolases"/>
    <property type="match status" value="1"/>
</dbReference>
<dbReference type="AlphaFoldDB" id="A0A6J6HWQ5"/>
<dbReference type="EMBL" id="CAEZUP010000049">
    <property type="protein sequence ID" value="CAB4612918.1"/>
    <property type="molecule type" value="Genomic_DNA"/>
</dbReference>
<feature type="domain" description="AB hydrolase-1" evidence="1">
    <location>
        <begin position="1"/>
        <end position="173"/>
    </location>
</feature>
<evidence type="ECO:0000259" key="1">
    <source>
        <dbReference type="Pfam" id="PF12697"/>
    </source>
</evidence>
<dbReference type="Gene3D" id="3.40.50.1820">
    <property type="entry name" value="alpha/beta hydrolase"/>
    <property type="match status" value="1"/>
</dbReference>
<dbReference type="PANTHER" id="PTHR43689">
    <property type="entry name" value="HYDROLASE"/>
    <property type="match status" value="1"/>
</dbReference>